<feature type="transmembrane region" description="Helical" evidence="4">
    <location>
        <begin position="39"/>
        <end position="58"/>
    </location>
</feature>
<dbReference type="Pfam" id="PF07730">
    <property type="entry name" value="HisKA_3"/>
    <property type="match status" value="1"/>
</dbReference>
<proteinExistence type="predicted"/>
<feature type="transmembrane region" description="Helical" evidence="4">
    <location>
        <begin position="70"/>
        <end position="93"/>
    </location>
</feature>
<dbReference type="CDD" id="cd16917">
    <property type="entry name" value="HATPase_UhpB-NarQ-NarX-like"/>
    <property type="match status" value="1"/>
</dbReference>
<evidence type="ECO:0000313" key="7">
    <source>
        <dbReference type="Proteomes" id="UP000669179"/>
    </source>
</evidence>
<feature type="transmembrane region" description="Helical" evidence="4">
    <location>
        <begin position="134"/>
        <end position="157"/>
    </location>
</feature>
<dbReference type="InterPro" id="IPR005467">
    <property type="entry name" value="His_kinase_dom"/>
</dbReference>
<dbReference type="Gene3D" id="1.20.5.1930">
    <property type="match status" value="1"/>
</dbReference>
<dbReference type="InterPro" id="IPR011712">
    <property type="entry name" value="Sig_transdc_His_kin_sub3_dim/P"/>
</dbReference>
<evidence type="ECO:0000313" key="6">
    <source>
        <dbReference type="EMBL" id="MBO2445945.1"/>
    </source>
</evidence>
<keyword evidence="4" id="KW-0472">Membrane</keyword>
<keyword evidence="1" id="KW-0808">Transferase</keyword>
<sequence length="372" mass="38682">MEVAVRHVPGWFWLWDFYVGGGCTVTAIAVLAYDGVPLGDRFGAVAALAALALWALVFSRRVLAGRGSPWVLVAGMAVLLTAALSFSSVAAMALPAVYPPIFMSLALRGALVVTSAATTLPVVAVAVQDGVHSGAFATIVVLALLSFVITPVLGTWITKTIELNAEVVRLSHEAGTAAERARLAREIHDTLTQGFTSVVALSQAVESELGTDLDAARRHVELIRTTARDNLAEARAMVGALTPSALSDGSLAEAVRRQGRRLNEETGVAVTVQAAAEAPALSKAGEVVLLRAAQEAFANVRKHARASAVTVEIAVTADGVRLTVTDDGIGLRDPGGGFGLRGMRDRVEQIGGRMSVRGLPGAGTTLEIEVPA</sequence>
<gene>
    <name evidence="6" type="ORF">J4573_02475</name>
</gene>
<dbReference type="EMBL" id="JAGEOJ010000001">
    <property type="protein sequence ID" value="MBO2445945.1"/>
    <property type="molecule type" value="Genomic_DNA"/>
</dbReference>
<comment type="caution">
    <text evidence="6">The sequence shown here is derived from an EMBL/GenBank/DDBJ whole genome shotgun (WGS) entry which is preliminary data.</text>
</comment>
<name>A0A939T7J5_9ACTN</name>
<feature type="transmembrane region" description="Helical" evidence="4">
    <location>
        <begin position="12"/>
        <end position="33"/>
    </location>
</feature>
<keyword evidence="4" id="KW-1133">Transmembrane helix</keyword>
<dbReference type="RefSeq" id="WP_208253523.1">
    <property type="nucleotide sequence ID" value="NZ_JAGEOJ010000001.1"/>
</dbReference>
<dbReference type="InterPro" id="IPR003594">
    <property type="entry name" value="HATPase_dom"/>
</dbReference>
<dbReference type="SUPFAM" id="SSF55874">
    <property type="entry name" value="ATPase domain of HSP90 chaperone/DNA topoisomerase II/histidine kinase"/>
    <property type="match status" value="1"/>
</dbReference>
<accession>A0A939T7J5</accession>
<dbReference type="GO" id="GO:0000155">
    <property type="term" value="F:phosphorelay sensor kinase activity"/>
    <property type="evidence" value="ECO:0007669"/>
    <property type="project" value="InterPro"/>
</dbReference>
<organism evidence="6 7">
    <name type="scientific">Actinomadura barringtoniae</name>
    <dbReference type="NCBI Taxonomy" id="1427535"/>
    <lineage>
        <taxon>Bacteria</taxon>
        <taxon>Bacillati</taxon>
        <taxon>Actinomycetota</taxon>
        <taxon>Actinomycetes</taxon>
        <taxon>Streptosporangiales</taxon>
        <taxon>Thermomonosporaceae</taxon>
        <taxon>Actinomadura</taxon>
    </lineage>
</organism>
<dbReference type="Gene3D" id="3.30.565.10">
    <property type="entry name" value="Histidine kinase-like ATPase, C-terminal domain"/>
    <property type="match status" value="1"/>
</dbReference>
<dbReference type="InterPro" id="IPR036890">
    <property type="entry name" value="HATPase_C_sf"/>
</dbReference>
<evidence type="ECO:0000256" key="3">
    <source>
        <dbReference type="ARBA" id="ARBA00023012"/>
    </source>
</evidence>
<dbReference type="AlphaFoldDB" id="A0A939T7J5"/>
<protein>
    <submittedName>
        <fullName evidence="6">Sensor histidine kinase</fullName>
    </submittedName>
</protein>
<reference evidence="6" key="1">
    <citation type="submission" date="2021-03" db="EMBL/GenBank/DDBJ databases">
        <authorList>
            <person name="Kanchanasin P."/>
            <person name="Saeng-In P."/>
            <person name="Phongsopitanun W."/>
            <person name="Yuki M."/>
            <person name="Kudo T."/>
            <person name="Ohkuma M."/>
            <person name="Tanasupawat S."/>
        </authorList>
    </citation>
    <scope>NUCLEOTIDE SEQUENCE</scope>
    <source>
        <strain evidence="6">GKU 128</strain>
    </source>
</reference>
<dbReference type="SMART" id="SM00387">
    <property type="entry name" value="HATPase_c"/>
    <property type="match status" value="1"/>
</dbReference>
<dbReference type="GO" id="GO:0016020">
    <property type="term" value="C:membrane"/>
    <property type="evidence" value="ECO:0007669"/>
    <property type="project" value="InterPro"/>
</dbReference>
<dbReference type="Pfam" id="PF02518">
    <property type="entry name" value="HATPase_c"/>
    <property type="match status" value="1"/>
</dbReference>
<feature type="domain" description="Histidine kinase" evidence="5">
    <location>
        <begin position="182"/>
        <end position="372"/>
    </location>
</feature>
<keyword evidence="2 6" id="KW-0418">Kinase</keyword>
<feature type="transmembrane region" description="Helical" evidence="4">
    <location>
        <begin position="105"/>
        <end position="127"/>
    </location>
</feature>
<dbReference type="InterPro" id="IPR050482">
    <property type="entry name" value="Sensor_HK_TwoCompSys"/>
</dbReference>
<evidence type="ECO:0000256" key="1">
    <source>
        <dbReference type="ARBA" id="ARBA00022679"/>
    </source>
</evidence>
<dbReference type="GO" id="GO:0046983">
    <property type="term" value="F:protein dimerization activity"/>
    <property type="evidence" value="ECO:0007669"/>
    <property type="project" value="InterPro"/>
</dbReference>
<dbReference type="Proteomes" id="UP000669179">
    <property type="component" value="Unassembled WGS sequence"/>
</dbReference>
<dbReference type="PIRSF" id="PIRSF037434">
    <property type="entry name" value="STHK_ChrS"/>
    <property type="match status" value="1"/>
</dbReference>
<dbReference type="PROSITE" id="PS50109">
    <property type="entry name" value="HIS_KIN"/>
    <property type="match status" value="1"/>
</dbReference>
<keyword evidence="7" id="KW-1185">Reference proteome</keyword>
<evidence type="ECO:0000256" key="2">
    <source>
        <dbReference type="ARBA" id="ARBA00022777"/>
    </source>
</evidence>
<dbReference type="PANTHER" id="PTHR24421">
    <property type="entry name" value="NITRATE/NITRITE SENSOR PROTEIN NARX-RELATED"/>
    <property type="match status" value="1"/>
</dbReference>
<dbReference type="PANTHER" id="PTHR24421:SF62">
    <property type="entry name" value="SENSORY TRANSDUCTION HISTIDINE KINASE"/>
    <property type="match status" value="1"/>
</dbReference>
<keyword evidence="4" id="KW-0812">Transmembrane</keyword>
<dbReference type="InterPro" id="IPR017205">
    <property type="entry name" value="Sig_transdc_His_kinase_ChrS"/>
</dbReference>
<keyword evidence="3" id="KW-0902">Two-component regulatory system</keyword>
<evidence type="ECO:0000256" key="4">
    <source>
        <dbReference type="SAM" id="Phobius"/>
    </source>
</evidence>
<evidence type="ECO:0000259" key="5">
    <source>
        <dbReference type="PROSITE" id="PS50109"/>
    </source>
</evidence>